<evidence type="ECO:0000256" key="2">
    <source>
        <dbReference type="ARBA" id="ARBA00022692"/>
    </source>
</evidence>
<keyword evidence="8" id="KW-1185">Reference proteome</keyword>
<feature type="transmembrane region" description="Helical" evidence="5">
    <location>
        <begin position="85"/>
        <end position="109"/>
    </location>
</feature>
<feature type="transmembrane region" description="Helical" evidence="5">
    <location>
        <begin position="293"/>
        <end position="312"/>
    </location>
</feature>
<feature type="transmembrane region" description="Helical" evidence="5">
    <location>
        <begin position="386"/>
        <end position="408"/>
    </location>
</feature>
<dbReference type="InterPro" id="IPR036259">
    <property type="entry name" value="MFS_trans_sf"/>
</dbReference>
<comment type="caution">
    <text evidence="7">The sequence shown here is derived from an EMBL/GenBank/DDBJ whole genome shotgun (WGS) entry which is preliminary data.</text>
</comment>
<evidence type="ECO:0000256" key="1">
    <source>
        <dbReference type="ARBA" id="ARBA00004141"/>
    </source>
</evidence>
<dbReference type="SUPFAM" id="SSF103473">
    <property type="entry name" value="MFS general substrate transporter"/>
    <property type="match status" value="1"/>
</dbReference>
<dbReference type="AlphaFoldDB" id="A0A5N5D6R6"/>
<dbReference type="OrthoDB" id="5141738at2759"/>
<keyword evidence="3 5" id="KW-1133">Transmembrane helix</keyword>
<reference evidence="7 8" key="1">
    <citation type="journal article" date="2019" name="Sci. Rep.">
        <title>A multi-omics analysis of the grapevine pathogen Lasiodiplodia theobromae reveals that temperature affects the expression of virulence- and pathogenicity-related genes.</title>
        <authorList>
            <person name="Felix C."/>
            <person name="Meneses R."/>
            <person name="Goncalves M.F.M."/>
            <person name="Tilleman L."/>
            <person name="Duarte A.S."/>
            <person name="Jorrin-Novo J.V."/>
            <person name="Van de Peer Y."/>
            <person name="Deforce D."/>
            <person name="Van Nieuwerburgh F."/>
            <person name="Esteves A.C."/>
            <person name="Alves A."/>
        </authorList>
    </citation>
    <scope>NUCLEOTIDE SEQUENCE [LARGE SCALE GENOMIC DNA]</scope>
    <source>
        <strain evidence="7 8">LA-SOL3</strain>
    </source>
</reference>
<dbReference type="PANTHER" id="PTHR23502">
    <property type="entry name" value="MAJOR FACILITATOR SUPERFAMILY"/>
    <property type="match status" value="1"/>
</dbReference>
<feature type="transmembrane region" description="Helical" evidence="5">
    <location>
        <begin position="121"/>
        <end position="142"/>
    </location>
</feature>
<protein>
    <submittedName>
        <fullName evidence="7">Putative transporter</fullName>
    </submittedName>
</protein>
<dbReference type="Proteomes" id="UP000325902">
    <property type="component" value="Unassembled WGS sequence"/>
</dbReference>
<feature type="transmembrane region" description="Helical" evidence="5">
    <location>
        <begin position="30"/>
        <end position="48"/>
    </location>
</feature>
<evidence type="ECO:0000313" key="8">
    <source>
        <dbReference type="Proteomes" id="UP000325902"/>
    </source>
</evidence>
<evidence type="ECO:0000313" key="7">
    <source>
        <dbReference type="EMBL" id="KAB2573429.1"/>
    </source>
</evidence>
<keyword evidence="2 5" id="KW-0812">Transmembrane</keyword>
<dbReference type="EMBL" id="VCHE01000059">
    <property type="protein sequence ID" value="KAB2573429.1"/>
    <property type="molecule type" value="Genomic_DNA"/>
</dbReference>
<sequence length="431" mass="47200">MCNSTLSSSLPAGTSLYIRNHFSVSNPVRAALPTSVFLLGYVIGPLFFAPLSEKYGRKPISLLSFAIFTCASLGAGLSPSFNALIAFRAIAGVGGATPISVIGGVYSDIYADQRTRGRATAIYTVISTLPITTGPTIFGYVSLVSWRWAFYISTILAGFTFLLLAVTPETYEPVLRKHECPQNESPDDETDLLQMLIISLARPVKMLFTEPIVIFTTMYVSLIFSVLFLFFQAYPFIFRGVYGMSPPTAGLALLPIAISSPLALAIFFWWDRKLHNAKSQGESWSFKEEYQRLPLACGAGPVLTAAIFWLAWTSRSEVHWIVPMLAGLPFGVAYMLIFVVFFNYLTDAYKMYSASAMAAASCGRSLASALLVLAAESMYEHLGPSWATSIPAFASLLMIPIPFVFIRYGPQIRGRSRICQEINKANVDSSA</sequence>
<dbReference type="Pfam" id="PF07690">
    <property type="entry name" value="MFS_1"/>
    <property type="match status" value="1"/>
</dbReference>
<dbReference type="Gene3D" id="1.20.1250.20">
    <property type="entry name" value="MFS general substrate transporter like domains"/>
    <property type="match status" value="1"/>
</dbReference>
<dbReference type="InterPro" id="IPR011701">
    <property type="entry name" value="MFS"/>
</dbReference>
<proteinExistence type="predicted"/>
<evidence type="ECO:0000256" key="4">
    <source>
        <dbReference type="ARBA" id="ARBA00023136"/>
    </source>
</evidence>
<feature type="transmembrane region" description="Helical" evidence="5">
    <location>
        <begin position="354"/>
        <end position="374"/>
    </location>
</feature>
<feature type="domain" description="Major facilitator superfamily (MFS) profile" evidence="6">
    <location>
        <begin position="1"/>
        <end position="412"/>
    </location>
</feature>
<keyword evidence="4 5" id="KW-0472">Membrane</keyword>
<evidence type="ECO:0000256" key="3">
    <source>
        <dbReference type="ARBA" id="ARBA00022989"/>
    </source>
</evidence>
<feature type="transmembrane region" description="Helical" evidence="5">
    <location>
        <begin position="60"/>
        <end position="79"/>
    </location>
</feature>
<dbReference type="PANTHER" id="PTHR23502:SF74">
    <property type="entry name" value="MAJOR FACILITATOR SUPERFAMILY (MFS) PROFILE DOMAIN-CONTAINING PROTEIN"/>
    <property type="match status" value="1"/>
</dbReference>
<feature type="transmembrane region" description="Helical" evidence="5">
    <location>
        <begin position="148"/>
        <end position="167"/>
    </location>
</feature>
<feature type="transmembrane region" description="Helical" evidence="5">
    <location>
        <begin position="249"/>
        <end position="270"/>
    </location>
</feature>
<feature type="transmembrane region" description="Helical" evidence="5">
    <location>
        <begin position="318"/>
        <end position="342"/>
    </location>
</feature>
<feature type="transmembrane region" description="Helical" evidence="5">
    <location>
        <begin position="212"/>
        <end position="237"/>
    </location>
</feature>
<dbReference type="InterPro" id="IPR020846">
    <property type="entry name" value="MFS_dom"/>
</dbReference>
<accession>A0A5N5D6R6</accession>
<evidence type="ECO:0000259" key="6">
    <source>
        <dbReference type="PROSITE" id="PS50850"/>
    </source>
</evidence>
<gene>
    <name evidence="7" type="ORF">DBV05_g7909</name>
</gene>
<comment type="subcellular location">
    <subcellularLocation>
        <location evidence="1">Membrane</location>
        <topology evidence="1">Multi-pass membrane protein</topology>
    </subcellularLocation>
</comment>
<dbReference type="GO" id="GO:0022857">
    <property type="term" value="F:transmembrane transporter activity"/>
    <property type="evidence" value="ECO:0007669"/>
    <property type="project" value="InterPro"/>
</dbReference>
<organism evidence="7 8">
    <name type="scientific">Lasiodiplodia theobromae</name>
    <dbReference type="NCBI Taxonomy" id="45133"/>
    <lineage>
        <taxon>Eukaryota</taxon>
        <taxon>Fungi</taxon>
        <taxon>Dikarya</taxon>
        <taxon>Ascomycota</taxon>
        <taxon>Pezizomycotina</taxon>
        <taxon>Dothideomycetes</taxon>
        <taxon>Dothideomycetes incertae sedis</taxon>
        <taxon>Botryosphaeriales</taxon>
        <taxon>Botryosphaeriaceae</taxon>
        <taxon>Lasiodiplodia</taxon>
    </lineage>
</organism>
<dbReference type="GO" id="GO:0005886">
    <property type="term" value="C:plasma membrane"/>
    <property type="evidence" value="ECO:0007669"/>
    <property type="project" value="TreeGrafter"/>
</dbReference>
<name>A0A5N5D6R6_9PEZI</name>
<evidence type="ECO:0000256" key="5">
    <source>
        <dbReference type="SAM" id="Phobius"/>
    </source>
</evidence>
<dbReference type="PROSITE" id="PS50850">
    <property type="entry name" value="MFS"/>
    <property type="match status" value="1"/>
</dbReference>